<evidence type="ECO:0008006" key="3">
    <source>
        <dbReference type="Google" id="ProtNLM"/>
    </source>
</evidence>
<protein>
    <recommendedName>
        <fullName evidence="3">HEAT repeat domain-containing protein</fullName>
    </recommendedName>
</protein>
<accession>A0A7J4IWQ1</accession>
<name>A0A7J4IWQ1_9ARCH</name>
<sequence length="61" mass="7010">MILRLQSGHVPRAFWADFGAIDCIETIEKMVSDPFPVVRTAAYDALIHLEALRNKLQERKK</sequence>
<dbReference type="AlphaFoldDB" id="A0A7J4IWQ1"/>
<reference evidence="2" key="1">
    <citation type="journal article" date="2020" name="bioRxiv">
        <title>A rank-normalized archaeal taxonomy based on genome phylogeny resolves widespread incomplete and uneven classifications.</title>
        <authorList>
            <person name="Rinke C."/>
            <person name="Chuvochina M."/>
            <person name="Mussig A.J."/>
            <person name="Chaumeil P.-A."/>
            <person name="Waite D.W."/>
            <person name="Whitman W.B."/>
            <person name="Parks D.H."/>
            <person name="Hugenholtz P."/>
        </authorList>
    </citation>
    <scope>NUCLEOTIDE SEQUENCE [LARGE SCALE GENOMIC DNA]</scope>
</reference>
<gene>
    <name evidence="1" type="ORF">HA254_04495</name>
</gene>
<proteinExistence type="predicted"/>
<evidence type="ECO:0000313" key="2">
    <source>
        <dbReference type="Proteomes" id="UP000565078"/>
    </source>
</evidence>
<organism evidence="1 2">
    <name type="scientific">Candidatus Iainarchaeum sp</name>
    <dbReference type="NCBI Taxonomy" id="3101447"/>
    <lineage>
        <taxon>Archaea</taxon>
        <taxon>Candidatus Iainarchaeota</taxon>
        <taxon>Candidatus Iainarchaeia</taxon>
        <taxon>Candidatus Iainarchaeales</taxon>
        <taxon>Candidatus Iainarchaeaceae</taxon>
        <taxon>Candidatus Iainarchaeum</taxon>
    </lineage>
</organism>
<comment type="caution">
    <text evidence="1">The sequence shown here is derived from an EMBL/GenBank/DDBJ whole genome shotgun (WGS) entry which is preliminary data.</text>
</comment>
<dbReference type="EMBL" id="DUGC01000069">
    <property type="protein sequence ID" value="HIH09902.1"/>
    <property type="molecule type" value="Genomic_DNA"/>
</dbReference>
<dbReference type="Proteomes" id="UP000565078">
    <property type="component" value="Unassembled WGS sequence"/>
</dbReference>
<evidence type="ECO:0000313" key="1">
    <source>
        <dbReference type="EMBL" id="HIH09902.1"/>
    </source>
</evidence>